<accession>A0A0L8C216</accession>
<feature type="coiled-coil region" evidence="1">
    <location>
        <begin position="17"/>
        <end position="67"/>
    </location>
</feature>
<sequence>MVAPTFDGYDMRTSRILAGLIERHDELELKLDFLECTSTALSDDGTLTELRHTLKEIRRDIARNRARSR</sequence>
<evidence type="ECO:0000313" key="3">
    <source>
        <dbReference type="Proteomes" id="UP000037425"/>
    </source>
</evidence>
<organism evidence="2 3">
    <name type="scientific">Ensifer adhaerens</name>
    <name type="common">Sinorhizobium morelense</name>
    <dbReference type="NCBI Taxonomy" id="106592"/>
    <lineage>
        <taxon>Bacteria</taxon>
        <taxon>Pseudomonadati</taxon>
        <taxon>Pseudomonadota</taxon>
        <taxon>Alphaproteobacteria</taxon>
        <taxon>Hyphomicrobiales</taxon>
        <taxon>Rhizobiaceae</taxon>
        <taxon>Sinorhizobium/Ensifer group</taxon>
        <taxon>Ensifer</taxon>
    </lineage>
</organism>
<name>A0A0L8C216_ENSAD</name>
<dbReference type="AlphaFoldDB" id="A0A0L8C216"/>
<comment type="caution">
    <text evidence="2">The sequence shown here is derived from an EMBL/GenBank/DDBJ whole genome shotgun (WGS) entry which is preliminary data.</text>
</comment>
<gene>
    <name evidence="2" type="ORF">AC244_05225</name>
</gene>
<reference evidence="3" key="1">
    <citation type="submission" date="2015-07" db="EMBL/GenBank/DDBJ databases">
        <title>Whole genome sequence of an Ensifer adhaerens strain isolated from a cave pool in the Wind Cave National Park.</title>
        <authorList>
            <person name="Eng W.W.H."/>
            <person name="Gan H.M."/>
            <person name="Barton H.A."/>
            <person name="Savka M.A."/>
        </authorList>
    </citation>
    <scope>NUCLEOTIDE SEQUENCE [LARGE SCALE GENOMIC DNA]</scope>
    <source>
        <strain evidence="3">SD006</strain>
    </source>
</reference>
<dbReference type="EMBL" id="LGAP01000002">
    <property type="protein sequence ID" value="KOF20833.1"/>
    <property type="molecule type" value="Genomic_DNA"/>
</dbReference>
<dbReference type="PATRIC" id="fig|106592.7.peg.2674"/>
<protein>
    <submittedName>
        <fullName evidence="2">Uncharacterized protein</fullName>
    </submittedName>
</protein>
<evidence type="ECO:0000256" key="1">
    <source>
        <dbReference type="SAM" id="Coils"/>
    </source>
</evidence>
<keyword evidence="1" id="KW-0175">Coiled coil</keyword>
<proteinExistence type="predicted"/>
<evidence type="ECO:0000313" key="2">
    <source>
        <dbReference type="EMBL" id="KOF20833.1"/>
    </source>
</evidence>
<dbReference type="Proteomes" id="UP000037425">
    <property type="component" value="Unassembled WGS sequence"/>
</dbReference>